<reference evidence="2 3" key="1">
    <citation type="submission" date="2017-10" db="EMBL/GenBank/DDBJ databases">
        <title>Massilia psychrophilum sp. nov., a novel purple-pigmented bacterium isolated from Tianshan glacier, Xinjiang Municipality, China.</title>
        <authorList>
            <person name="Wang H."/>
        </authorList>
    </citation>
    <scope>NUCLEOTIDE SEQUENCE [LARGE SCALE GENOMIC DNA]</scope>
    <source>
        <strain evidence="2 3">JCM 30074</strain>
    </source>
</reference>
<dbReference type="EMBL" id="PDOC01000012">
    <property type="protein sequence ID" value="PIL43648.1"/>
    <property type="molecule type" value="Genomic_DNA"/>
</dbReference>
<gene>
    <name evidence="2" type="ORF">CR105_17965</name>
</gene>
<name>A0A2G8TDC0_9BURK</name>
<keyword evidence="3" id="KW-1185">Reference proteome</keyword>
<accession>A0A2G8TDC0</accession>
<feature type="domain" description="Pyridine nucleotide-disulphide oxidoreductase N-terminal" evidence="1">
    <location>
        <begin position="50"/>
        <end position="122"/>
    </location>
</feature>
<dbReference type="OrthoDB" id="109585at2"/>
<dbReference type="Pfam" id="PF00070">
    <property type="entry name" value="Pyr_redox"/>
    <property type="match status" value="1"/>
</dbReference>
<evidence type="ECO:0000259" key="1">
    <source>
        <dbReference type="Pfam" id="PF00070"/>
    </source>
</evidence>
<proteinExistence type="predicted"/>
<protein>
    <recommendedName>
        <fullName evidence="1">Pyridine nucleotide-disulphide oxidoreductase N-terminal domain-containing protein</fullName>
    </recommendedName>
</protein>
<evidence type="ECO:0000313" key="3">
    <source>
        <dbReference type="Proteomes" id="UP000230390"/>
    </source>
</evidence>
<evidence type="ECO:0000313" key="2">
    <source>
        <dbReference type="EMBL" id="PIL43648.1"/>
    </source>
</evidence>
<dbReference type="Gene3D" id="3.50.50.60">
    <property type="entry name" value="FAD/NAD(P)-binding domain"/>
    <property type="match status" value="1"/>
</dbReference>
<sequence>MIYIEITVSMALRDHSVSTTKPAEVHGRAVEGVYYRVSPLETKLCRGDEAIVVGGGNSAGQAAVFLASHAARVHMAVRGDGLADSMSNYLSTALARRPPIVVHAHTEITELEADEHGVARVHSVNRGGGID</sequence>
<comment type="caution">
    <text evidence="2">The sequence shown here is derived from an EMBL/GenBank/DDBJ whole genome shotgun (WGS) entry which is preliminary data.</text>
</comment>
<organism evidence="2 3">
    <name type="scientific">Massilia eurypsychrophila</name>
    <dbReference type="NCBI Taxonomy" id="1485217"/>
    <lineage>
        <taxon>Bacteria</taxon>
        <taxon>Pseudomonadati</taxon>
        <taxon>Pseudomonadota</taxon>
        <taxon>Betaproteobacteria</taxon>
        <taxon>Burkholderiales</taxon>
        <taxon>Oxalobacteraceae</taxon>
        <taxon>Telluria group</taxon>
        <taxon>Massilia</taxon>
    </lineage>
</organism>
<dbReference type="AlphaFoldDB" id="A0A2G8TDC0"/>
<dbReference type="SUPFAM" id="SSF51905">
    <property type="entry name" value="FAD/NAD(P)-binding domain"/>
    <property type="match status" value="1"/>
</dbReference>
<dbReference type="Proteomes" id="UP000230390">
    <property type="component" value="Unassembled WGS sequence"/>
</dbReference>
<dbReference type="InterPro" id="IPR039648">
    <property type="entry name" value="DHPH_N"/>
</dbReference>
<dbReference type="InterPro" id="IPR036188">
    <property type="entry name" value="FAD/NAD-bd_sf"/>
</dbReference>
<dbReference type="PRINTS" id="PR00469">
    <property type="entry name" value="PNDRDTASEII"/>
</dbReference>